<dbReference type="SMART" id="SM00360">
    <property type="entry name" value="RRM"/>
    <property type="match status" value="2"/>
</dbReference>
<dbReference type="PROSITE" id="PS50102">
    <property type="entry name" value="RRM"/>
    <property type="match status" value="1"/>
</dbReference>
<evidence type="ECO:0000313" key="9">
    <source>
        <dbReference type="EMBL" id="WWC91332.1"/>
    </source>
</evidence>
<feature type="region of interest" description="Disordered" evidence="7">
    <location>
        <begin position="57"/>
        <end position="134"/>
    </location>
</feature>
<keyword evidence="4 6" id="KW-0694">RNA-binding</keyword>
<sequence length="428" mass="48019">MPANAPIPGKFEEDPRVHFDKTAGKWQYEDEDGTEYEWTGQAWIPLIDEELWKAQQAAYSVAGVDESTPANAVVARDEKRNRKRKKGEKDYTSNTLNSNSNNNDSNGASTSSSGQQQQSQQQQQGGSAPKKTAVWVSNLPPNTTVELLASVFSKAGVLLIDDEGEPRIKLYYDDETGKFKGDALIMYFKEGSVNLAITLLDDTELELGSGYGNMKVKIAEYENKEKQNEKHNVEHKKDSAEHAYPRQEKKKLSAEEKHKMSKRIKTMQSKISWHSDDDSDDPAAPLGGAPAPLSNRFNRVVVLKGMFTLEDLEKDPGVLLELKEEVRDEAETLGTVTSVVLYDKEEDGVMTIKFKDSVAAQACVLKMNNRYFDGRVIYAGIYTGKERFRKSGGINALADDDEADKEERERLDNFAQWLVEGEEENNKQ</sequence>
<name>A0AAX4K387_9TREE</name>
<keyword evidence="2" id="KW-0507">mRNA processing</keyword>
<dbReference type="InterPro" id="IPR012677">
    <property type="entry name" value="Nucleotide-bd_a/b_plait_sf"/>
</dbReference>
<accession>A0AAX4K387</accession>
<feature type="compositionally biased region" description="Basic and acidic residues" evidence="7">
    <location>
        <begin position="224"/>
        <end position="258"/>
    </location>
</feature>
<evidence type="ECO:0000313" key="10">
    <source>
        <dbReference type="Proteomes" id="UP001355207"/>
    </source>
</evidence>
<dbReference type="GO" id="GO:0005686">
    <property type="term" value="C:U2 snRNP"/>
    <property type="evidence" value="ECO:0007669"/>
    <property type="project" value="TreeGrafter"/>
</dbReference>
<dbReference type="InterPro" id="IPR034393">
    <property type="entry name" value="TatSF1-like"/>
</dbReference>
<dbReference type="AlphaFoldDB" id="A0AAX4K387"/>
<evidence type="ECO:0000256" key="5">
    <source>
        <dbReference type="ARBA" id="ARBA00023187"/>
    </source>
</evidence>
<dbReference type="PANTHER" id="PTHR15608">
    <property type="entry name" value="SPLICING FACTOR U2AF-ASSOCIATED PROTEIN 2"/>
    <property type="match status" value="1"/>
</dbReference>
<dbReference type="GO" id="GO:0000398">
    <property type="term" value="P:mRNA splicing, via spliceosome"/>
    <property type="evidence" value="ECO:0007669"/>
    <property type="project" value="UniProtKB-ARBA"/>
</dbReference>
<dbReference type="RefSeq" id="XP_066078094.1">
    <property type="nucleotide sequence ID" value="XM_066221997.1"/>
</dbReference>
<dbReference type="Pfam" id="PF00076">
    <property type="entry name" value="RRM_1"/>
    <property type="match status" value="2"/>
</dbReference>
<feature type="domain" description="RRM" evidence="8">
    <location>
        <begin position="132"/>
        <end position="223"/>
    </location>
</feature>
<reference evidence="9 10" key="1">
    <citation type="submission" date="2024-01" db="EMBL/GenBank/DDBJ databases">
        <title>Comparative genomics of Cryptococcus and Kwoniella reveals pathogenesis evolution and contrasting modes of karyotype evolution via chromosome fusion or intercentromeric recombination.</title>
        <authorList>
            <person name="Coelho M.A."/>
            <person name="David-Palma M."/>
            <person name="Shea T."/>
            <person name="Bowers K."/>
            <person name="McGinley-Smith S."/>
            <person name="Mohammad A.W."/>
            <person name="Gnirke A."/>
            <person name="Yurkov A.M."/>
            <person name="Nowrousian M."/>
            <person name="Sun S."/>
            <person name="Cuomo C.A."/>
            <person name="Heitman J."/>
        </authorList>
    </citation>
    <scope>NUCLEOTIDE SEQUENCE [LARGE SCALE GENOMIC DNA]</scope>
    <source>
        <strain evidence="9 10">CBS 6074</strain>
    </source>
</reference>
<evidence type="ECO:0000256" key="2">
    <source>
        <dbReference type="ARBA" id="ARBA00022664"/>
    </source>
</evidence>
<dbReference type="GO" id="GO:0003723">
    <property type="term" value="F:RNA binding"/>
    <property type="evidence" value="ECO:0007669"/>
    <property type="project" value="UniProtKB-UniRule"/>
</dbReference>
<gene>
    <name evidence="9" type="ORF">L201_006275</name>
</gene>
<dbReference type="Proteomes" id="UP001355207">
    <property type="component" value="Chromosome 8"/>
</dbReference>
<evidence type="ECO:0000259" key="8">
    <source>
        <dbReference type="PROSITE" id="PS50102"/>
    </source>
</evidence>
<dbReference type="PANTHER" id="PTHR15608:SF0">
    <property type="entry name" value="HIV TAT-SPECIFIC FACTOR 1"/>
    <property type="match status" value="1"/>
</dbReference>
<dbReference type="FunFam" id="3.30.70.330:FF:000105">
    <property type="entry name" value="HIV Tat-specific factor 1 homolog"/>
    <property type="match status" value="1"/>
</dbReference>
<feature type="compositionally biased region" description="Low complexity" evidence="7">
    <location>
        <begin position="92"/>
        <end position="127"/>
    </location>
</feature>
<dbReference type="EMBL" id="CP144105">
    <property type="protein sequence ID" value="WWC91332.1"/>
    <property type="molecule type" value="Genomic_DNA"/>
</dbReference>
<evidence type="ECO:0000256" key="6">
    <source>
        <dbReference type="PROSITE-ProRule" id="PRU00176"/>
    </source>
</evidence>
<comment type="similarity">
    <text evidence="1">Belongs to the HTATSF1 family.</text>
</comment>
<dbReference type="GO" id="GO:0005684">
    <property type="term" value="C:U2-type spliceosomal complex"/>
    <property type="evidence" value="ECO:0007669"/>
    <property type="project" value="TreeGrafter"/>
</dbReference>
<organism evidence="9 10">
    <name type="scientific">Kwoniella dendrophila CBS 6074</name>
    <dbReference type="NCBI Taxonomy" id="1295534"/>
    <lineage>
        <taxon>Eukaryota</taxon>
        <taxon>Fungi</taxon>
        <taxon>Dikarya</taxon>
        <taxon>Basidiomycota</taxon>
        <taxon>Agaricomycotina</taxon>
        <taxon>Tremellomycetes</taxon>
        <taxon>Tremellales</taxon>
        <taxon>Cryptococcaceae</taxon>
        <taxon>Kwoniella</taxon>
    </lineage>
</organism>
<dbReference type="CDD" id="cd12285">
    <property type="entry name" value="RRM3_RBM39_like"/>
    <property type="match status" value="1"/>
</dbReference>
<evidence type="ECO:0000256" key="3">
    <source>
        <dbReference type="ARBA" id="ARBA00022737"/>
    </source>
</evidence>
<dbReference type="InterPro" id="IPR000504">
    <property type="entry name" value="RRM_dom"/>
</dbReference>
<keyword evidence="10" id="KW-1185">Reference proteome</keyword>
<evidence type="ECO:0000256" key="1">
    <source>
        <dbReference type="ARBA" id="ARBA00007747"/>
    </source>
</evidence>
<dbReference type="Gene3D" id="3.30.70.330">
    <property type="match status" value="2"/>
</dbReference>
<proteinExistence type="inferred from homology"/>
<dbReference type="InterPro" id="IPR035979">
    <property type="entry name" value="RBD_domain_sf"/>
</dbReference>
<keyword evidence="5" id="KW-0508">mRNA splicing</keyword>
<dbReference type="GeneID" id="91096944"/>
<dbReference type="SUPFAM" id="SSF54928">
    <property type="entry name" value="RNA-binding domain, RBD"/>
    <property type="match status" value="2"/>
</dbReference>
<protein>
    <recommendedName>
        <fullName evidence="8">RRM domain-containing protein</fullName>
    </recommendedName>
</protein>
<evidence type="ECO:0000256" key="4">
    <source>
        <dbReference type="ARBA" id="ARBA00022884"/>
    </source>
</evidence>
<feature type="region of interest" description="Disordered" evidence="7">
    <location>
        <begin position="224"/>
        <end position="290"/>
    </location>
</feature>
<evidence type="ECO:0000256" key="7">
    <source>
        <dbReference type="SAM" id="MobiDB-lite"/>
    </source>
</evidence>
<keyword evidence="3" id="KW-0677">Repeat</keyword>